<dbReference type="InterPro" id="IPR001401">
    <property type="entry name" value="Dynamin_GTPase"/>
</dbReference>
<dbReference type="GO" id="GO:0008017">
    <property type="term" value="F:microtubule binding"/>
    <property type="evidence" value="ECO:0007669"/>
    <property type="project" value="TreeGrafter"/>
</dbReference>
<dbReference type="GO" id="GO:0005525">
    <property type="term" value="F:GTP binding"/>
    <property type="evidence" value="ECO:0007669"/>
    <property type="project" value="InterPro"/>
</dbReference>
<dbReference type="GO" id="GO:0048312">
    <property type="term" value="P:intracellular distribution of mitochondria"/>
    <property type="evidence" value="ECO:0007669"/>
    <property type="project" value="TreeGrafter"/>
</dbReference>
<keyword evidence="2" id="KW-0378">Hydrolase</keyword>
<dbReference type="InterPro" id="IPR045063">
    <property type="entry name" value="Dynamin_N"/>
</dbReference>
<dbReference type="InterPro" id="IPR027417">
    <property type="entry name" value="P-loop_NTPase"/>
</dbReference>
<dbReference type="Gene3D" id="3.40.50.300">
    <property type="entry name" value="P-loop containing nucleotide triphosphate hydrolases"/>
    <property type="match status" value="1"/>
</dbReference>
<dbReference type="GO" id="GO:0003924">
    <property type="term" value="F:GTPase activity"/>
    <property type="evidence" value="ECO:0007669"/>
    <property type="project" value="InterPro"/>
</dbReference>
<proteinExistence type="predicted"/>
<dbReference type="SUPFAM" id="SSF52540">
    <property type="entry name" value="P-loop containing nucleoside triphosphate hydrolases"/>
    <property type="match status" value="1"/>
</dbReference>
<dbReference type="PANTHER" id="PTHR11566:SF66">
    <property type="entry name" value="INTERFERON-INDUCED GTP-BINDING PROTEIN MX"/>
    <property type="match status" value="1"/>
</dbReference>
<name>A0AAI9ZNF6_9PEZI</name>
<dbReference type="GeneID" id="85475615"/>
<dbReference type="Pfam" id="PF00350">
    <property type="entry name" value="Dynamin_N"/>
    <property type="match status" value="1"/>
</dbReference>
<dbReference type="PRINTS" id="PR00195">
    <property type="entry name" value="DYNAMIN"/>
</dbReference>
<evidence type="ECO:0000313" key="3">
    <source>
        <dbReference type="Proteomes" id="UP001243989"/>
    </source>
</evidence>
<dbReference type="PANTHER" id="PTHR11566">
    <property type="entry name" value="DYNAMIN"/>
    <property type="match status" value="1"/>
</dbReference>
<dbReference type="RefSeq" id="XP_060443503.1">
    <property type="nucleotide sequence ID" value="XM_060590753.1"/>
</dbReference>
<evidence type="ECO:0000313" key="2">
    <source>
        <dbReference type="EMBL" id="KAK1634896.1"/>
    </source>
</evidence>
<dbReference type="GO" id="GO:0016559">
    <property type="term" value="P:peroxisome fission"/>
    <property type="evidence" value="ECO:0007669"/>
    <property type="project" value="TreeGrafter"/>
</dbReference>
<organism evidence="2 3">
    <name type="scientific">Colletotrichum phormii</name>
    <dbReference type="NCBI Taxonomy" id="359342"/>
    <lineage>
        <taxon>Eukaryota</taxon>
        <taxon>Fungi</taxon>
        <taxon>Dikarya</taxon>
        <taxon>Ascomycota</taxon>
        <taxon>Pezizomycotina</taxon>
        <taxon>Sordariomycetes</taxon>
        <taxon>Hypocreomycetidae</taxon>
        <taxon>Glomerellales</taxon>
        <taxon>Glomerellaceae</taxon>
        <taxon>Colletotrichum</taxon>
        <taxon>Colletotrichum acutatum species complex</taxon>
    </lineage>
</organism>
<dbReference type="CDD" id="cd08771">
    <property type="entry name" value="DLP_1"/>
    <property type="match status" value="1"/>
</dbReference>
<dbReference type="GO" id="GO:0006897">
    <property type="term" value="P:endocytosis"/>
    <property type="evidence" value="ECO:0007669"/>
    <property type="project" value="TreeGrafter"/>
</dbReference>
<dbReference type="GO" id="GO:0005739">
    <property type="term" value="C:mitochondrion"/>
    <property type="evidence" value="ECO:0007669"/>
    <property type="project" value="TreeGrafter"/>
</dbReference>
<feature type="domain" description="Dynamin-type G" evidence="1">
    <location>
        <begin position="94"/>
        <end position="344"/>
    </location>
</feature>
<keyword evidence="3" id="KW-1185">Reference proteome</keyword>
<dbReference type="GO" id="GO:0005874">
    <property type="term" value="C:microtubule"/>
    <property type="evidence" value="ECO:0007669"/>
    <property type="project" value="TreeGrafter"/>
</dbReference>
<comment type="caution">
    <text evidence="2">The sequence shown here is derived from an EMBL/GenBank/DDBJ whole genome shotgun (WGS) entry which is preliminary data.</text>
</comment>
<accession>A0AAI9ZNF6</accession>
<gene>
    <name evidence="2" type="ORF">BDP81DRAFT_432193</name>
</gene>
<evidence type="ECO:0000259" key="1">
    <source>
        <dbReference type="PROSITE" id="PS51718"/>
    </source>
</evidence>
<sequence>MPKLFLPDRTVQPYPQDILLIDYASDTCALQHTTFLSKIMEAVGEEEPRPETPLCDNGRTFGAIGSTLEELQTDDQRRILDTITQLRKCGLDGILSLPDIVVCGDQSAGKSSVLEALTEIPFPRNDNLCTRFATEISLRRELAESLTVRVIPGNEWGQEDQKRIRDFSESITDFKDLPFIIDAATRVMGIGIGGGGSSQQDRALDSAFSKDTLSIEINGPDRPQLTLIDVPGLIQSATKGVTENDVALVADITDRYIKRPRTICLAVVSATNDAANQPILQRVRRFDPRGERTLGVITKPDQLPEGSGAESKFLELSRNEDVFFKLGWHVIRNRRFSENGFSFC</sequence>
<dbReference type="AlphaFoldDB" id="A0AAI9ZNF6"/>
<dbReference type="InterPro" id="IPR030381">
    <property type="entry name" value="G_DYNAMIN_dom"/>
</dbReference>
<dbReference type="GO" id="GO:0016020">
    <property type="term" value="C:membrane"/>
    <property type="evidence" value="ECO:0007669"/>
    <property type="project" value="TreeGrafter"/>
</dbReference>
<dbReference type="EMBL" id="JAHMHQ010000014">
    <property type="protein sequence ID" value="KAK1634896.1"/>
    <property type="molecule type" value="Genomic_DNA"/>
</dbReference>
<dbReference type="InterPro" id="IPR022812">
    <property type="entry name" value="Dynamin"/>
</dbReference>
<dbReference type="GO" id="GO:0000266">
    <property type="term" value="P:mitochondrial fission"/>
    <property type="evidence" value="ECO:0007669"/>
    <property type="project" value="TreeGrafter"/>
</dbReference>
<protein>
    <submittedName>
        <fullName evidence="2">P-loop containing nucleoside triphosphate hydrolase protein</fullName>
    </submittedName>
</protein>
<reference evidence="2" key="1">
    <citation type="submission" date="2021-06" db="EMBL/GenBank/DDBJ databases">
        <title>Comparative genomics, transcriptomics and evolutionary studies reveal genomic signatures of adaptation to plant cell wall in hemibiotrophic fungi.</title>
        <authorList>
            <consortium name="DOE Joint Genome Institute"/>
            <person name="Baroncelli R."/>
            <person name="Diaz J.F."/>
            <person name="Benocci T."/>
            <person name="Peng M."/>
            <person name="Battaglia E."/>
            <person name="Haridas S."/>
            <person name="Andreopoulos W."/>
            <person name="Labutti K."/>
            <person name="Pangilinan J."/>
            <person name="Floch G.L."/>
            <person name="Makela M.R."/>
            <person name="Henrissat B."/>
            <person name="Grigoriev I.V."/>
            <person name="Crouch J.A."/>
            <person name="De Vries R.P."/>
            <person name="Sukno S.A."/>
            <person name="Thon M.R."/>
        </authorList>
    </citation>
    <scope>NUCLEOTIDE SEQUENCE</scope>
    <source>
        <strain evidence="2">CBS 102054</strain>
    </source>
</reference>
<dbReference type="SMART" id="SM00053">
    <property type="entry name" value="DYNc"/>
    <property type="match status" value="1"/>
</dbReference>
<dbReference type="PROSITE" id="PS51718">
    <property type="entry name" value="G_DYNAMIN_2"/>
    <property type="match status" value="1"/>
</dbReference>
<dbReference type="Proteomes" id="UP001243989">
    <property type="component" value="Unassembled WGS sequence"/>
</dbReference>